<reference evidence="6" key="1">
    <citation type="submission" date="2022-06" db="EMBL/GenBank/DDBJ databases">
        <title>Genome Sequence of Candolleomyces eurysporus.</title>
        <authorList>
            <person name="Buettner E."/>
        </authorList>
    </citation>
    <scope>NUCLEOTIDE SEQUENCE</scope>
    <source>
        <strain evidence="6">VTCC 930004</strain>
    </source>
</reference>
<dbReference type="SUPFAM" id="SSF51735">
    <property type="entry name" value="NAD(P)-binding Rossmann-fold domains"/>
    <property type="match status" value="1"/>
</dbReference>
<dbReference type="InterPro" id="IPR036291">
    <property type="entry name" value="NAD(P)-bd_dom_sf"/>
</dbReference>
<feature type="transmembrane region" description="Helical" evidence="5">
    <location>
        <begin position="12"/>
        <end position="32"/>
    </location>
</feature>
<keyword evidence="2" id="KW-0521">NADP</keyword>
<dbReference type="PROSITE" id="PS00061">
    <property type="entry name" value="ADH_SHORT"/>
    <property type="match status" value="1"/>
</dbReference>
<comment type="similarity">
    <text evidence="1">Belongs to the short-chain dehydrogenases/reductases (SDR) family.</text>
</comment>
<dbReference type="Gene3D" id="3.40.50.720">
    <property type="entry name" value="NAD(P)-binding Rossmann-like Domain"/>
    <property type="match status" value="1"/>
</dbReference>
<dbReference type="InterPro" id="IPR002347">
    <property type="entry name" value="SDR_fam"/>
</dbReference>
<proteinExistence type="inferred from homology"/>
<evidence type="ECO:0000256" key="3">
    <source>
        <dbReference type="ARBA" id="ARBA00023002"/>
    </source>
</evidence>
<comment type="function">
    <text evidence="4">Putative oxidoreductase.</text>
</comment>
<dbReference type="GO" id="GO:0016020">
    <property type="term" value="C:membrane"/>
    <property type="evidence" value="ECO:0007669"/>
    <property type="project" value="TreeGrafter"/>
</dbReference>
<dbReference type="GO" id="GO:0016491">
    <property type="term" value="F:oxidoreductase activity"/>
    <property type="evidence" value="ECO:0007669"/>
    <property type="project" value="UniProtKB-KW"/>
</dbReference>
<evidence type="ECO:0000256" key="2">
    <source>
        <dbReference type="ARBA" id="ARBA00022857"/>
    </source>
</evidence>
<evidence type="ECO:0008006" key="8">
    <source>
        <dbReference type="Google" id="ProtNLM"/>
    </source>
</evidence>
<evidence type="ECO:0000313" key="7">
    <source>
        <dbReference type="Proteomes" id="UP001140091"/>
    </source>
</evidence>
<organism evidence="6 7">
    <name type="scientific">Candolleomyces eurysporus</name>
    <dbReference type="NCBI Taxonomy" id="2828524"/>
    <lineage>
        <taxon>Eukaryota</taxon>
        <taxon>Fungi</taxon>
        <taxon>Dikarya</taxon>
        <taxon>Basidiomycota</taxon>
        <taxon>Agaricomycotina</taxon>
        <taxon>Agaricomycetes</taxon>
        <taxon>Agaricomycetidae</taxon>
        <taxon>Agaricales</taxon>
        <taxon>Agaricineae</taxon>
        <taxon>Psathyrellaceae</taxon>
        <taxon>Candolleomyces</taxon>
    </lineage>
</organism>
<gene>
    <name evidence="6" type="ORF">H1R20_g3</name>
</gene>
<evidence type="ECO:0000256" key="4">
    <source>
        <dbReference type="ARBA" id="ARBA00037096"/>
    </source>
</evidence>
<dbReference type="Pfam" id="PF00106">
    <property type="entry name" value="adh_short"/>
    <property type="match status" value="1"/>
</dbReference>
<keyword evidence="5" id="KW-1133">Transmembrane helix</keyword>
<dbReference type="OrthoDB" id="37659at2759"/>
<dbReference type="PANTHER" id="PTHR44196:SF1">
    <property type="entry name" value="DEHYDROGENASE_REDUCTASE SDR FAMILY MEMBER 7B"/>
    <property type="match status" value="1"/>
</dbReference>
<evidence type="ECO:0000313" key="6">
    <source>
        <dbReference type="EMBL" id="KAJ2937080.1"/>
    </source>
</evidence>
<keyword evidence="7" id="KW-1185">Reference proteome</keyword>
<feature type="non-terminal residue" evidence="6">
    <location>
        <position position="1"/>
    </location>
</feature>
<dbReference type="PRINTS" id="PR00081">
    <property type="entry name" value="GDHRDH"/>
</dbReference>
<evidence type="ECO:0000256" key="1">
    <source>
        <dbReference type="ARBA" id="ARBA00006484"/>
    </source>
</evidence>
<accession>A0A9W8JLT6</accession>
<comment type="caution">
    <text evidence="6">The sequence shown here is derived from an EMBL/GenBank/DDBJ whole genome shotgun (WGS) entry which is preliminary data.</text>
</comment>
<sequence length="340" mass="36767">MTRPPPPLSLTLKSATFLTAIPVFSYILYHFLTRKPTAPPRPQKVPKNGERVLVLGGTSGIGQSIARQYAERGARVCVVGRRQELAEEVEGECRRAAAAGGGSTESENENDIFAVQGDFSVVEDMVRVRALLLTRWGGLDTLIVAAGVSALQPLLAVAGADCKGTDLTPMHTTAEGIQNASDVASLAIKGNYIGPLVGAVTFIPLLSSTSGSPSILLINSVASLIPAPTRTLYASTKSASLVLYQALSIEHPQITFTHVLPATVEGNFRASAVDSGPVREEDPNKFGLKREDVAKRCIEAVDKREKHVFMPRLMRFAHLLYWIWPSFIEGKARKKYNFEA</sequence>
<dbReference type="InterPro" id="IPR020904">
    <property type="entry name" value="Sc_DH/Rdtase_CS"/>
</dbReference>
<protein>
    <recommendedName>
        <fullName evidence="8">NAD(P)-binding protein</fullName>
    </recommendedName>
</protein>
<dbReference type="AlphaFoldDB" id="A0A9W8JLT6"/>
<dbReference type="PANTHER" id="PTHR44196">
    <property type="entry name" value="DEHYDROGENASE/REDUCTASE SDR FAMILY MEMBER 7B"/>
    <property type="match status" value="1"/>
</dbReference>
<keyword evidence="5" id="KW-0472">Membrane</keyword>
<dbReference type="EMBL" id="JANBPK010000001">
    <property type="protein sequence ID" value="KAJ2937080.1"/>
    <property type="molecule type" value="Genomic_DNA"/>
</dbReference>
<dbReference type="Proteomes" id="UP001140091">
    <property type="component" value="Unassembled WGS sequence"/>
</dbReference>
<evidence type="ECO:0000256" key="5">
    <source>
        <dbReference type="SAM" id="Phobius"/>
    </source>
</evidence>
<name>A0A9W8JLT6_9AGAR</name>
<keyword evidence="3" id="KW-0560">Oxidoreductase</keyword>
<keyword evidence="5" id="KW-0812">Transmembrane</keyword>